<reference evidence="2" key="2">
    <citation type="submission" date="2019-10" db="EMBL/GenBank/DDBJ databases">
        <title>A de novo genome assembly of a pear dwarfing rootstock.</title>
        <authorList>
            <person name="Wang F."/>
            <person name="Wang J."/>
            <person name="Li S."/>
            <person name="Zhang Y."/>
            <person name="Fang M."/>
            <person name="Ma L."/>
            <person name="Zhao Y."/>
            <person name="Jiang S."/>
        </authorList>
    </citation>
    <scope>NUCLEOTIDE SEQUENCE [LARGE SCALE GENOMIC DNA]</scope>
</reference>
<dbReference type="EMBL" id="SMOL01000143">
    <property type="protein sequence ID" value="KAB2630888.1"/>
    <property type="molecule type" value="Genomic_DNA"/>
</dbReference>
<name>A0A5N5HTL2_9ROSA</name>
<protein>
    <submittedName>
        <fullName evidence="1">Uncharacterized protein</fullName>
    </submittedName>
</protein>
<evidence type="ECO:0000313" key="2">
    <source>
        <dbReference type="Proteomes" id="UP000327157"/>
    </source>
</evidence>
<reference evidence="1 2" key="3">
    <citation type="submission" date="2019-11" db="EMBL/GenBank/DDBJ databases">
        <title>A de novo genome assembly of a pear dwarfing rootstock.</title>
        <authorList>
            <person name="Wang F."/>
            <person name="Wang J."/>
            <person name="Li S."/>
            <person name="Zhang Y."/>
            <person name="Fang M."/>
            <person name="Ma L."/>
            <person name="Zhao Y."/>
            <person name="Jiang S."/>
        </authorList>
    </citation>
    <scope>NUCLEOTIDE SEQUENCE [LARGE SCALE GENOMIC DNA]</scope>
    <source>
        <strain evidence="1">S2</strain>
        <tissue evidence="1">Leaf</tissue>
    </source>
</reference>
<dbReference type="AlphaFoldDB" id="A0A5N5HTL2"/>
<accession>A0A5N5HTL2</accession>
<organism evidence="1 2">
    <name type="scientific">Pyrus ussuriensis x Pyrus communis</name>
    <dbReference type="NCBI Taxonomy" id="2448454"/>
    <lineage>
        <taxon>Eukaryota</taxon>
        <taxon>Viridiplantae</taxon>
        <taxon>Streptophyta</taxon>
        <taxon>Embryophyta</taxon>
        <taxon>Tracheophyta</taxon>
        <taxon>Spermatophyta</taxon>
        <taxon>Magnoliopsida</taxon>
        <taxon>eudicotyledons</taxon>
        <taxon>Gunneridae</taxon>
        <taxon>Pentapetalae</taxon>
        <taxon>rosids</taxon>
        <taxon>fabids</taxon>
        <taxon>Rosales</taxon>
        <taxon>Rosaceae</taxon>
        <taxon>Amygdaloideae</taxon>
        <taxon>Maleae</taxon>
        <taxon>Pyrus</taxon>
    </lineage>
</organism>
<evidence type="ECO:0000313" key="1">
    <source>
        <dbReference type="EMBL" id="KAB2630888.1"/>
    </source>
</evidence>
<reference evidence="1 2" key="1">
    <citation type="submission" date="2019-09" db="EMBL/GenBank/DDBJ databases">
        <authorList>
            <person name="Ou C."/>
        </authorList>
    </citation>
    <scope>NUCLEOTIDE SEQUENCE [LARGE SCALE GENOMIC DNA]</scope>
    <source>
        <strain evidence="1">S2</strain>
        <tissue evidence="1">Leaf</tissue>
    </source>
</reference>
<comment type="caution">
    <text evidence="1">The sequence shown here is derived from an EMBL/GenBank/DDBJ whole genome shotgun (WGS) entry which is preliminary data.</text>
</comment>
<keyword evidence="2" id="KW-1185">Reference proteome</keyword>
<gene>
    <name evidence="1" type="ORF">D8674_008407</name>
</gene>
<dbReference type="Proteomes" id="UP000327157">
    <property type="component" value="Chromosome 12"/>
</dbReference>
<proteinExistence type="predicted"/>
<sequence length="61" mass="7074">MANSGEDSGKKKLVVRLERYRQKQVSYFEDKSMAYAYAEFSRVFDIGSSICCGQRRIEVEL</sequence>